<proteinExistence type="predicted"/>
<comment type="caution">
    <text evidence="3">The sequence shown here is derived from an EMBL/GenBank/DDBJ whole genome shotgun (WGS) entry which is preliminary data.</text>
</comment>
<dbReference type="Proteomes" id="UP001082703">
    <property type="component" value="Unassembled WGS sequence"/>
</dbReference>
<feature type="compositionally biased region" description="Low complexity" evidence="1">
    <location>
        <begin position="29"/>
        <end position="65"/>
    </location>
</feature>
<dbReference type="PROSITE" id="PS51257">
    <property type="entry name" value="PROKAR_LIPOPROTEIN"/>
    <property type="match status" value="1"/>
</dbReference>
<evidence type="ECO:0000256" key="1">
    <source>
        <dbReference type="SAM" id="MobiDB-lite"/>
    </source>
</evidence>
<keyword evidence="4" id="KW-1185">Reference proteome</keyword>
<dbReference type="EMBL" id="JAPOHA010000008">
    <property type="protein sequence ID" value="MCY1714402.1"/>
    <property type="molecule type" value="Genomic_DNA"/>
</dbReference>
<reference evidence="3 4" key="1">
    <citation type="submission" date="2022-11" db="EMBL/GenBank/DDBJ databases">
        <authorList>
            <person name="Caiyu Z."/>
        </authorList>
    </citation>
    <scope>NUCLEOTIDE SEQUENCE [LARGE SCALE GENOMIC DNA]</scope>
    <source>
        <strain evidence="3 4">YR-4</strain>
    </source>
</reference>
<dbReference type="Pfam" id="PF14172">
    <property type="entry name" value="DUF4309"/>
    <property type="match status" value="1"/>
</dbReference>
<gene>
    <name evidence="3" type="ORF">OUY18_09050</name>
</gene>
<evidence type="ECO:0000313" key="3">
    <source>
        <dbReference type="EMBL" id="MCY1714402.1"/>
    </source>
</evidence>
<feature type="signal peptide" evidence="2">
    <location>
        <begin position="1"/>
        <end position="23"/>
    </location>
</feature>
<evidence type="ECO:0000256" key="2">
    <source>
        <dbReference type="SAM" id="SignalP"/>
    </source>
</evidence>
<keyword evidence="2" id="KW-0732">Signal</keyword>
<evidence type="ECO:0000313" key="4">
    <source>
        <dbReference type="Proteomes" id="UP001082703"/>
    </source>
</evidence>
<organism evidence="3 4">
    <name type="scientific">Caproiciproducens galactitolivorans</name>
    <dbReference type="NCBI Taxonomy" id="642589"/>
    <lineage>
        <taxon>Bacteria</taxon>
        <taxon>Bacillati</taxon>
        <taxon>Bacillota</taxon>
        <taxon>Clostridia</taxon>
        <taxon>Eubacteriales</taxon>
        <taxon>Acutalibacteraceae</taxon>
        <taxon>Caproiciproducens</taxon>
    </lineage>
</organism>
<name>A0ABT4BU29_9FIRM</name>
<sequence>MITQFKKILASVTALALLSASFAGCSHPQSSGSQVPASSPVSAQASSSPANPAASSSVASAETSSKPVDEQTALLQDMQKAAKQGKVLDIPFSVKTNVIEDVQQKWGKEDKSEYIASAKGIYNTYSKHNAVFGFNKGDQLFEVRTLDGKWKDLTLSKVKEVLGKPDHDVKYGKDEIIGYVASKDYKILLVFPADGDNPKLDHYSVLYPQGTVNSMAGDPGRQW</sequence>
<protein>
    <submittedName>
        <fullName evidence="3">YjgB family protein</fullName>
    </submittedName>
</protein>
<feature type="chain" id="PRO_5047097832" evidence="2">
    <location>
        <begin position="24"/>
        <end position="223"/>
    </location>
</feature>
<feature type="region of interest" description="Disordered" evidence="1">
    <location>
        <begin position="29"/>
        <end position="70"/>
    </location>
</feature>
<dbReference type="InterPro" id="IPR025453">
    <property type="entry name" value="DUF4309"/>
</dbReference>
<dbReference type="RefSeq" id="WP_268058453.1">
    <property type="nucleotide sequence ID" value="NZ_JAPOHA010000008.1"/>
</dbReference>
<accession>A0ABT4BU29</accession>